<dbReference type="SUPFAM" id="SSF46785">
    <property type="entry name" value="Winged helix' DNA-binding domain"/>
    <property type="match status" value="1"/>
</dbReference>
<protein>
    <submittedName>
        <fullName evidence="5">Transcriptional regulator</fullName>
    </submittedName>
</protein>
<evidence type="ECO:0000259" key="4">
    <source>
        <dbReference type="PROSITE" id="PS50995"/>
    </source>
</evidence>
<sequence length="136" mass="16398">MYKQLNENLMHFTDTMMIVDKRFGQRLNLTLEQLELLRTLYKFQNLSQYDLTMRINKEQSIVSRWIKKLVASKWITSKQSEYDKRCNILALSKKGRFIVEQLQAERLMYLEKKCAQLTQEDILKLSILIKKINYNE</sequence>
<keyword evidence="2" id="KW-0238">DNA-binding</keyword>
<dbReference type="STRING" id="1229783.C273_07102"/>
<keyword evidence="3" id="KW-0804">Transcription</keyword>
<dbReference type="PANTHER" id="PTHR42756">
    <property type="entry name" value="TRANSCRIPTIONAL REGULATOR, MARR"/>
    <property type="match status" value="1"/>
</dbReference>
<evidence type="ECO:0000256" key="2">
    <source>
        <dbReference type="ARBA" id="ARBA00023125"/>
    </source>
</evidence>
<dbReference type="InterPro" id="IPR000835">
    <property type="entry name" value="HTH_MarR-typ"/>
</dbReference>
<dbReference type="AlphaFoldDB" id="K9AP45"/>
<evidence type="ECO:0000313" key="6">
    <source>
        <dbReference type="Proteomes" id="UP000009885"/>
    </source>
</evidence>
<dbReference type="SMART" id="SM00347">
    <property type="entry name" value="HTH_MARR"/>
    <property type="match status" value="1"/>
</dbReference>
<evidence type="ECO:0000256" key="1">
    <source>
        <dbReference type="ARBA" id="ARBA00023015"/>
    </source>
</evidence>
<keyword evidence="6" id="KW-1185">Reference proteome</keyword>
<proteinExistence type="predicted"/>
<dbReference type="RefSeq" id="WP_009383723.1">
    <property type="nucleotide sequence ID" value="NZ_AMSQ01000009.1"/>
</dbReference>
<dbReference type="Gene3D" id="1.10.10.10">
    <property type="entry name" value="Winged helix-like DNA-binding domain superfamily/Winged helix DNA-binding domain"/>
    <property type="match status" value="1"/>
</dbReference>
<dbReference type="PROSITE" id="PS50995">
    <property type="entry name" value="HTH_MARR_2"/>
    <property type="match status" value="1"/>
</dbReference>
<dbReference type="GO" id="GO:0003677">
    <property type="term" value="F:DNA binding"/>
    <property type="evidence" value="ECO:0007669"/>
    <property type="project" value="UniProtKB-KW"/>
</dbReference>
<accession>K9AP45</accession>
<dbReference type="InterPro" id="IPR036388">
    <property type="entry name" value="WH-like_DNA-bd_sf"/>
</dbReference>
<dbReference type="Pfam" id="PF01047">
    <property type="entry name" value="MarR"/>
    <property type="match status" value="1"/>
</dbReference>
<organism evidence="5 6">
    <name type="scientific">Staphylococcus massiliensis S46</name>
    <dbReference type="NCBI Taxonomy" id="1229783"/>
    <lineage>
        <taxon>Bacteria</taxon>
        <taxon>Bacillati</taxon>
        <taxon>Bacillota</taxon>
        <taxon>Bacilli</taxon>
        <taxon>Bacillales</taxon>
        <taxon>Staphylococcaceae</taxon>
        <taxon>Staphylococcus</taxon>
    </lineage>
</organism>
<dbReference type="PANTHER" id="PTHR42756:SF1">
    <property type="entry name" value="TRANSCRIPTIONAL REPRESSOR OF EMRAB OPERON"/>
    <property type="match status" value="1"/>
</dbReference>
<dbReference type="eggNOG" id="COG1846">
    <property type="taxonomic scope" value="Bacteria"/>
</dbReference>
<dbReference type="PATRIC" id="fig|1229783.3.peg.1433"/>
<dbReference type="EMBL" id="AMSQ01000009">
    <property type="protein sequence ID" value="EKU47791.1"/>
    <property type="molecule type" value="Genomic_DNA"/>
</dbReference>
<gene>
    <name evidence="5" type="ORF">C273_07102</name>
</gene>
<evidence type="ECO:0000313" key="5">
    <source>
        <dbReference type="EMBL" id="EKU47791.1"/>
    </source>
</evidence>
<evidence type="ECO:0000256" key="3">
    <source>
        <dbReference type="ARBA" id="ARBA00023163"/>
    </source>
</evidence>
<feature type="domain" description="HTH marR-type" evidence="4">
    <location>
        <begin position="1"/>
        <end position="134"/>
    </location>
</feature>
<dbReference type="OrthoDB" id="2400016at2"/>
<name>K9AP45_9STAP</name>
<dbReference type="InterPro" id="IPR036390">
    <property type="entry name" value="WH_DNA-bd_sf"/>
</dbReference>
<comment type="caution">
    <text evidence="5">The sequence shown here is derived from an EMBL/GenBank/DDBJ whole genome shotgun (WGS) entry which is preliminary data.</text>
</comment>
<keyword evidence="1" id="KW-0805">Transcription regulation</keyword>
<dbReference type="Proteomes" id="UP000009885">
    <property type="component" value="Unassembled WGS sequence"/>
</dbReference>
<dbReference type="GO" id="GO:0003700">
    <property type="term" value="F:DNA-binding transcription factor activity"/>
    <property type="evidence" value="ECO:0007669"/>
    <property type="project" value="InterPro"/>
</dbReference>
<reference evidence="5 6" key="1">
    <citation type="journal article" date="2013" name="Genome Announc.">
        <title>Genome Sequence of Staphylococcus massiliensis Strain S46, Isolated from the Surface of Healthy Human Skin.</title>
        <authorList>
            <person name="Srivastav R."/>
            <person name="Singh A."/>
            <person name="Jangir P.K."/>
            <person name="Kumari C."/>
            <person name="Muduli S."/>
            <person name="Sharma R."/>
        </authorList>
    </citation>
    <scope>NUCLEOTIDE SEQUENCE [LARGE SCALE GENOMIC DNA]</scope>
    <source>
        <strain evidence="5 6">S46</strain>
    </source>
</reference>